<dbReference type="InterPro" id="IPR043502">
    <property type="entry name" value="DNA/RNA_pol_sf"/>
</dbReference>
<accession>A0AAV4AGH3</accession>
<keyword evidence="3" id="KW-0540">Nuclease</keyword>
<dbReference type="PANTHER" id="PTHR37984">
    <property type="entry name" value="PROTEIN CBG26694"/>
    <property type="match status" value="1"/>
</dbReference>
<protein>
    <submittedName>
        <fullName evidence="8">Pol polyprotein</fullName>
    </submittedName>
</protein>
<dbReference type="PANTHER" id="PTHR37984:SF5">
    <property type="entry name" value="PROTEIN NYNRIN-LIKE"/>
    <property type="match status" value="1"/>
</dbReference>
<evidence type="ECO:0000313" key="9">
    <source>
        <dbReference type="Proteomes" id="UP000735302"/>
    </source>
</evidence>
<evidence type="ECO:0000256" key="2">
    <source>
        <dbReference type="ARBA" id="ARBA00022695"/>
    </source>
</evidence>
<dbReference type="InterPro" id="IPR041373">
    <property type="entry name" value="RT_RNaseH"/>
</dbReference>
<keyword evidence="4" id="KW-0255">Endonuclease</keyword>
<keyword evidence="2" id="KW-0548">Nucleotidyltransferase</keyword>
<sequence>MLEAASGMSLACSWLTVYRSSTIGIFSEVQVPEDHRQEVTTILKKNADVFAASDTDFGPTNAVTMTIDTGITKALVDLTKTHARFRWDPHHEKASQFLRDSLTVVLLLVYPNPNKPYVLYTDANDKCIGSCLVQEDDNGEEKPIYFLSHKLSDSQTRWSSIDKEAYAIFHSLQKLQFYLCNARFTIKTDHMPLIYLLKSASTNRKIQIWALHISAYDCTIEHIKGENNVIADLLSRMPSDTHYAERHSQVESEVDVPDATYQVEVLNSN</sequence>
<dbReference type="SUPFAM" id="SSF56672">
    <property type="entry name" value="DNA/RNA polymerases"/>
    <property type="match status" value="1"/>
</dbReference>
<keyword evidence="6" id="KW-0695">RNA-directed DNA polymerase</keyword>
<evidence type="ECO:0000256" key="6">
    <source>
        <dbReference type="ARBA" id="ARBA00022918"/>
    </source>
</evidence>
<evidence type="ECO:0000256" key="5">
    <source>
        <dbReference type="ARBA" id="ARBA00022801"/>
    </source>
</evidence>
<comment type="caution">
    <text evidence="8">The sequence shown here is derived from an EMBL/GenBank/DDBJ whole genome shotgun (WGS) entry which is preliminary data.</text>
</comment>
<dbReference type="Proteomes" id="UP000735302">
    <property type="component" value="Unassembled WGS sequence"/>
</dbReference>
<dbReference type="GO" id="GO:0016787">
    <property type="term" value="F:hydrolase activity"/>
    <property type="evidence" value="ECO:0007669"/>
    <property type="project" value="UniProtKB-KW"/>
</dbReference>
<evidence type="ECO:0000256" key="3">
    <source>
        <dbReference type="ARBA" id="ARBA00022722"/>
    </source>
</evidence>
<dbReference type="GO" id="GO:0004519">
    <property type="term" value="F:endonuclease activity"/>
    <property type="evidence" value="ECO:0007669"/>
    <property type="project" value="UniProtKB-KW"/>
</dbReference>
<dbReference type="EMBL" id="BLXT01003774">
    <property type="protein sequence ID" value="GFO06470.1"/>
    <property type="molecule type" value="Genomic_DNA"/>
</dbReference>
<dbReference type="Pfam" id="PF17917">
    <property type="entry name" value="RT_RNaseH"/>
    <property type="match status" value="1"/>
</dbReference>
<organism evidence="8 9">
    <name type="scientific">Plakobranchus ocellatus</name>
    <dbReference type="NCBI Taxonomy" id="259542"/>
    <lineage>
        <taxon>Eukaryota</taxon>
        <taxon>Metazoa</taxon>
        <taxon>Spiralia</taxon>
        <taxon>Lophotrochozoa</taxon>
        <taxon>Mollusca</taxon>
        <taxon>Gastropoda</taxon>
        <taxon>Heterobranchia</taxon>
        <taxon>Euthyneura</taxon>
        <taxon>Panpulmonata</taxon>
        <taxon>Sacoglossa</taxon>
        <taxon>Placobranchoidea</taxon>
        <taxon>Plakobranchidae</taxon>
        <taxon>Plakobranchus</taxon>
    </lineage>
</organism>
<keyword evidence="5" id="KW-0378">Hydrolase</keyword>
<reference evidence="8 9" key="1">
    <citation type="journal article" date="2021" name="Elife">
        <title>Chloroplast acquisition without the gene transfer in kleptoplastic sea slugs, Plakobranchus ocellatus.</title>
        <authorList>
            <person name="Maeda T."/>
            <person name="Takahashi S."/>
            <person name="Yoshida T."/>
            <person name="Shimamura S."/>
            <person name="Takaki Y."/>
            <person name="Nagai Y."/>
            <person name="Toyoda A."/>
            <person name="Suzuki Y."/>
            <person name="Arimoto A."/>
            <person name="Ishii H."/>
            <person name="Satoh N."/>
            <person name="Nishiyama T."/>
            <person name="Hasebe M."/>
            <person name="Maruyama T."/>
            <person name="Minagawa J."/>
            <person name="Obokata J."/>
            <person name="Shigenobu S."/>
        </authorList>
    </citation>
    <scope>NUCLEOTIDE SEQUENCE [LARGE SCALE GENOMIC DNA]</scope>
</reference>
<keyword evidence="1" id="KW-0808">Transferase</keyword>
<dbReference type="GO" id="GO:0003964">
    <property type="term" value="F:RNA-directed DNA polymerase activity"/>
    <property type="evidence" value="ECO:0007669"/>
    <property type="project" value="UniProtKB-KW"/>
</dbReference>
<evidence type="ECO:0000259" key="7">
    <source>
        <dbReference type="Pfam" id="PF17917"/>
    </source>
</evidence>
<evidence type="ECO:0000256" key="4">
    <source>
        <dbReference type="ARBA" id="ARBA00022759"/>
    </source>
</evidence>
<feature type="domain" description="Reverse transcriptase RNase H-like" evidence="7">
    <location>
        <begin position="112"/>
        <end position="216"/>
    </location>
</feature>
<evidence type="ECO:0000313" key="8">
    <source>
        <dbReference type="EMBL" id="GFO06470.1"/>
    </source>
</evidence>
<keyword evidence="9" id="KW-1185">Reference proteome</keyword>
<name>A0AAV4AGH3_9GAST</name>
<dbReference type="CDD" id="cd09274">
    <property type="entry name" value="RNase_HI_RT_Ty3"/>
    <property type="match status" value="1"/>
</dbReference>
<dbReference type="InterPro" id="IPR050951">
    <property type="entry name" value="Retrovirus_Pol_polyprotein"/>
</dbReference>
<evidence type="ECO:0000256" key="1">
    <source>
        <dbReference type="ARBA" id="ARBA00022679"/>
    </source>
</evidence>
<proteinExistence type="predicted"/>
<gene>
    <name evidence="8" type="ORF">PoB_003297500</name>
</gene>
<dbReference type="AlphaFoldDB" id="A0AAV4AGH3"/>
<dbReference type="Gene3D" id="3.10.20.370">
    <property type="match status" value="1"/>
</dbReference>